<evidence type="ECO:0000313" key="2">
    <source>
        <dbReference type="Proteomes" id="UP001152561"/>
    </source>
</evidence>
<organism evidence="1 2">
    <name type="scientific">Anisodus acutangulus</name>
    <dbReference type="NCBI Taxonomy" id="402998"/>
    <lineage>
        <taxon>Eukaryota</taxon>
        <taxon>Viridiplantae</taxon>
        <taxon>Streptophyta</taxon>
        <taxon>Embryophyta</taxon>
        <taxon>Tracheophyta</taxon>
        <taxon>Spermatophyta</taxon>
        <taxon>Magnoliopsida</taxon>
        <taxon>eudicotyledons</taxon>
        <taxon>Gunneridae</taxon>
        <taxon>Pentapetalae</taxon>
        <taxon>asterids</taxon>
        <taxon>lamiids</taxon>
        <taxon>Solanales</taxon>
        <taxon>Solanaceae</taxon>
        <taxon>Solanoideae</taxon>
        <taxon>Hyoscyameae</taxon>
        <taxon>Anisodus</taxon>
    </lineage>
</organism>
<protein>
    <submittedName>
        <fullName evidence="1">Uncharacterized protein</fullName>
    </submittedName>
</protein>
<dbReference type="EMBL" id="JAJAGQ010000017">
    <property type="protein sequence ID" value="KAJ8538390.1"/>
    <property type="molecule type" value="Genomic_DNA"/>
</dbReference>
<gene>
    <name evidence="1" type="ORF">K7X08_014930</name>
</gene>
<evidence type="ECO:0000313" key="1">
    <source>
        <dbReference type="EMBL" id="KAJ8538390.1"/>
    </source>
</evidence>
<dbReference type="Proteomes" id="UP001152561">
    <property type="component" value="Unassembled WGS sequence"/>
</dbReference>
<comment type="caution">
    <text evidence="1">The sequence shown here is derived from an EMBL/GenBank/DDBJ whole genome shotgun (WGS) entry which is preliminary data.</text>
</comment>
<sequence length="211" mass="23805">MRNYHARILSSGKVVGNPSKFNLVEDNRGFTMEKNRRKFIDGKSINGNVAYKVVPMQNKFAALEEESASVEKECASAKREDEQQKDDVHHDSLVHDEVEGVMDITEPSQTQDKVNETMNVVVVSLGIAEEPDRVNEEADIALEEGEISDELVIEQDPLKHVIIEDSTGIIFHHIGKDIAMELCSDHKLDMIDIGKTTSMEYVMNMDKQQDM</sequence>
<keyword evidence="2" id="KW-1185">Reference proteome</keyword>
<accession>A0A9Q1R3D5</accession>
<proteinExistence type="predicted"/>
<dbReference type="AlphaFoldDB" id="A0A9Q1R3D5"/>
<reference evidence="2" key="1">
    <citation type="journal article" date="2023" name="Proc. Natl. Acad. Sci. U.S.A.">
        <title>Genomic and structural basis for evolution of tropane alkaloid biosynthesis.</title>
        <authorList>
            <person name="Wanga Y.-J."/>
            <person name="Taina T."/>
            <person name="Yua J.-Y."/>
            <person name="Lia J."/>
            <person name="Xua B."/>
            <person name="Chenc J."/>
            <person name="D'Auriad J.C."/>
            <person name="Huanga J.-P."/>
            <person name="Huanga S.-X."/>
        </authorList>
    </citation>
    <scope>NUCLEOTIDE SEQUENCE [LARGE SCALE GENOMIC DNA]</scope>
    <source>
        <strain evidence="2">cv. KIB-2019</strain>
    </source>
</reference>
<name>A0A9Q1R3D5_9SOLA</name>